<proteinExistence type="predicted"/>
<evidence type="ECO:0000313" key="3">
    <source>
        <dbReference type="EMBL" id="KAF5371049.1"/>
    </source>
</evidence>
<evidence type="ECO:0000259" key="2">
    <source>
        <dbReference type="PROSITE" id="PS50011"/>
    </source>
</evidence>
<reference evidence="3 4" key="1">
    <citation type="journal article" date="2020" name="ISME J.">
        <title>Uncovering the hidden diversity of litter-decomposition mechanisms in mushroom-forming fungi.</title>
        <authorList>
            <person name="Floudas D."/>
            <person name="Bentzer J."/>
            <person name="Ahren D."/>
            <person name="Johansson T."/>
            <person name="Persson P."/>
            <person name="Tunlid A."/>
        </authorList>
    </citation>
    <scope>NUCLEOTIDE SEQUENCE [LARGE SCALE GENOMIC DNA]</scope>
    <source>
        <strain evidence="3 4">CBS 406.79</strain>
    </source>
</reference>
<dbReference type="EMBL" id="JAACJN010000118">
    <property type="protein sequence ID" value="KAF5371049.1"/>
    <property type="molecule type" value="Genomic_DNA"/>
</dbReference>
<evidence type="ECO:0000256" key="1">
    <source>
        <dbReference type="SAM" id="MobiDB-lite"/>
    </source>
</evidence>
<dbReference type="Proteomes" id="UP000518752">
    <property type="component" value="Unassembled WGS sequence"/>
</dbReference>
<evidence type="ECO:0000313" key="4">
    <source>
        <dbReference type="Proteomes" id="UP000518752"/>
    </source>
</evidence>
<accession>A0A8H5LVK5</accession>
<keyword evidence="4" id="KW-1185">Reference proteome</keyword>
<dbReference type="GO" id="GO:0005524">
    <property type="term" value="F:ATP binding"/>
    <property type="evidence" value="ECO:0007669"/>
    <property type="project" value="InterPro"/>
</dbReference>
<dbReference type="InterPro" id="IPR011009">
    <property type="entry name" value="Kinase-like_dom_sf"/>
</dbReference>
<feature type="region of interest" description="Disordered" evidence="1">
    <location>
        <begin position="1"/>
        <end position="21"/>
    </location>
</feature>
<dbReference type="OrthoDB" id="2739948at2759"/>
<gene>
    <name evidence="3" type="ORF">D9757_010299</name>
</gene>
<dbReference type="SUPFAM" id="SSF56112">
    <property type="entry name" value="Protein kinase-like (PK-like)"/>
    <property type="match status" value="1"/>
</dbReference>
<feature type="domain" description="Protein kinase" evidence="2">
    <location>
        <begin position="307"/>
        <end position="614"/>
    </location>
</feature>
<dbReference type="Gene3D" id="1.10.510.10">
    <property type="entry name" value="Transferase(Phosphotransferase) domain 1"/>
    <property type="match status" value="1"/>
</dbReference>
<dbReference type="PANTHER" id="PTHR38248:SF2">
    <property type="entry name" value="FUNK1 11"/>
    <property type="match status" value="1"/>
</dbReference>
<sequence length="679" mass="76826">MSTTPPRIAQPNLGDTPTHNRIGSFHPFTSTAELFDPVFVAAAKEMSAKYFGPISTNEFLDYYLPENPLMASMPQFSPGPFQTVAAHAIETEMYGDMISALQPFCGDIILLDTHAHANSDSKVFLEHSIKPDVSFYDKSDMPSPEANPTNAKQMLGFMEFKNHLQEEPFSDTGMFERDAVRARDTRGQIAVYNTTIAASQFRTRVFSVFINMSTCRLMCATRSGTSLTKSFDYTKEPWLAIFFWRLSLSGTEARGIDSTFQRVKEETTVSGEARQALGLSSTAPLYKVSVVDDQSKETSFYLVSDPFTDSHRYPTGRSSRCFYAYNLQSKIKVTTASRKVLLLKDNWRVDGYTAEGEIYRELNQQDVPHIPKLVTAGGVSHCTCGNEPFLERKTRRIHHHYRLVLDTVGRPLTHFDSTWQLVNVILDAMDAHYKAVDRCSLLHRDISSGNIVITDQGRGMLIDWELSKKVPGLDARTYERTGTHQFRSVRLLQATPKSNVPHSQGDDIESFLWVLIWVVARNAPHDMTDEHCAGILQSFDQQIDAGSAKKRLLRGGKSEIQEMNLTTEQLTNLLTHLVRHFSGRYESEIFDMIREQSPERAEKWLQELETHDWMTSVLRKALEDDNWKALKDASIPRQVIRTNKTLMEGRKRKSAISEYCHAPLPKKLRLDGGDGASPA</sequence>
<name>A0A8H5LVK5_9AGAR</name>
<organism evidence="3 4">
    <name type="scientific">Collybiopsis confluens</name>
    <dbReference type="NCBI Taxonomy" id="2823264"/>
    <lineage>
        <taxon>Eukaryota</taxon>
        <taxon>Fungi</taxon>
        <taxon>Dikarya</taxon>
        <taxon>Basidiomycota</taxon>
        <taxon>Agaricomycotina</taxon>
        <taxon>Agaricomycetes</taxon>
        <taxon>Agaricomycetidae</taxon>
        <taxon>Agaricales</taxon>
        <taxon>Marasmiineae</taxon>
        <taxon>Omphalotaceae</taxon>
        <taxon>Collybiopsis</taxon>
    </lineage>
</organism>
<protein>
    <recommendedName>
        <fullName evidence="2">Protein kinase domain-containing protein</fullName>
    </recommendedName>
</protein>
<dbReference type="GO" id="GO:0004672">
    <property type="term" value="F:protein kinase activity"/>
    <property type="evidence" value="ECO:0007669"/>
    <property type="project" value="InterPro"/>
</dbReference>
<dbReference type="PROSITE" id="PS50011">
    <property type="entry name" value="PROTEIN_KINASE_DOM"/>
    <property type="match status" value="1"/>
</dbReference>
<dbReference type="PANTHER" id="PTHR38248">
    <property type="entry name" value="FUNK1 6"/>
    <property type="match status" value="1"/>
</dbReference>
<comment type="caution">
    <text evidence="3">The sequence shown here is derived from an EMBL/GenBank/DDBJ whole genome shotgun (WGS) entry which is preliminary data.</text>
</comment>
<dbReference type="AlphaFoldDB" id="A0A8H5LVK5"/>
<dbReference type="InterPro" id="IPR040976">
    <property type="entry name" value="Pkinase_fungal"/>
</dbReference>
<dbReference type="InterPro" id="IPR000719">
    <property type="entry name" value="Prot_kinase_dom"/>
</dbReference>
<dbReference type="Pfam" id="PF17667">
    <property type="entry name" value="Pkinase_fungal"/>
    <property type="match status" value="2"/>
</dbReference>